<dbReference type="EMBL" id="JAEPRD010000003">
    <property type="protein sequence ID" value="KAG2213470.1"/>
    <property type="molecule type" value="Genomic_DNA"/>
</dbReference>
<dbReference type="Proteomes" id="UP000603453">
    <property type="component" value="Unassembled WGS sequence"/>
</dbReference>
<dbReference type="SUPFAM" id="SSF53756">
    <property type="entry name" value="UDP-Glycosyltransferase/glycogen phosphorylase"/>
    <property type="match status" value="1"/>
</dbReference>
<feature type="signal peptide" evidence="4">
    <location>
        <begin position="1"/>
        <end position="16"/>
    </location>
</feature>
<organism evidence="5 6">
    <name type="scientific">Mucor saturninus</name>
    <dbReference type="NCBI Taxonomy" id="64648"/>
    <lineage>
        <taxon>Eukaryota</taxon>
        <taxon>Fungi</taxon>
        <taxon>Fungi incertae sedis</taxon>
        <taxon>Mucoromycota</taxon>
        <taxon>Mucoromycotina</taxon>
        <taxon>Mucoromycetes</taxon>
        <taxon>Mucorales</taxon>
        <taxon>Mucorineae</taxon>
        <taxon>Mucoraceae</taxon>
        <taxon>Mucor</taxon>
    </lineage>
</organism>
<feature type="chain" id="PRO_5034215064" description="UDP-glycosyltransferases domain-containing protein" evidence="4">
    <location>
        <begin position="17"/>
        <end position="532"/>
    </location>
</feature>
<reference evidence="5" key="1">
    <citation type="submission" date="2020-12" db="EMBL/GenBank/DDBJ databases">
        <title>Metabolic potential, ecology and presence of endohyphal bacteria is reflected in genomic diversity of Mucoromycotina.</title>
        <authorList>
            <person name="Muszewska A."/>
            <person name="Okrasinska A."/>
            <person name="Steczkiewicz K."/>
            <person name="Drgas O."/>
            <person name="Orlowska M."/>
            <person name="Perlinska-Lenart U."/>
            <person name="Aleksandrzak-Piekarczyk T."/>
            <person name="Szatraj K."/>
            <person name="Zielenkiewicz U."/>
            <person name="Pilsyk S."/>
            <person name="Malc E."/>
            <person name="Mieczkowski P."/>
            <person name="Kruszewska J.S."/>
            <person name="Biernat P."/>
            <person name="Pawlowska J."/>
        </authorList>
    </citation>
    <scope>NUCLEOTIDE SEQUENCE</scope>
    <source>
        <strain evidence="5">WA0000017839</strain>
    </source>
</reference>
<gene>
    <name evidence="5" type="ORF">INT47_009144</name>
</gene>
<evidence type="ECO:0000256" key="3">
    <source>
        <dbReference type="SAM" id="Phobius"/>
    </source>
</evidence>
<name>A0A8H7VAN7_9FUNG</name>
<keyword evidence="3" id="KW-0472">Membrane</keyword>
<keyword evidence="3" id="KW-1133">Transmembrane helix</keyword>
<dbReference type="Gene3D" id="3.40.50.2000">
    <property type="entry name" value="Glycogen Phosphorylase B"/>
    <property type="match status" value="2"/>
</dbReference>
<dbReference type="GO" id="GO:0008194">
    <property type="term" value="F:UDP-glycosyltransferase activity"/>
    <property type="evidence" value="ECO:0007669"/>
    <property type="project" value="InterPro"/>
</dbReference>
<dbReference type="CDD" id="cd03784">
    <property type="entry name" value="GT1_Gtf-like"/>
    <property type="match status" value="1"/>
</dbReference>
<keyword evidence="3" id="KW-0812">Transmembrane</keyword>
<evidence type="ECO:0008006" key="7">
    <source>
        <dbReference type="Google" id="ProtNLM"/>
    </source>
</evidence>
<dbReference type="InterPro" id="IPR002213">
    <property type="entry name" value="UDP_glucos_trans"/>
</dbReference>
<keyword evidence="1" id="KW-0328">Glycosyltransferase</keyword>
<keyword evidence="4" id="KW-0732">Signal</keyword>
<feature type="transmembrane region" description="Helical" evidence="3">
    <location>
        <begin position="504"/>
        <end position="523"/>
    </location>
</feature>
<evidence type="ECO:0000256" key="4">
    <source>
        <dbReference type="SAM" id="SignalP"/>
    </source>
</evidence>
<dbReference type="PANTHER" id="PTHR48043">
    <property type="entry name" value="EG:EG0003.4 PROTEIN-RELATED"/>
    <property type="match status" value="1"/>
</dbReference>
<protein>
    <recommendedName>
        <fullName evidence="7">UDP-glycosyltransferases domain-containing protein</fullName>
    </recommendedName>
</protein>
<comment type="caution">
    <text evidence="5">The sequence shown here is derived from an EMBL/GenBank/DDBJ whole genome shotgun (WGS) entry which is preliminary data.</text>
</comment>
<keyword evidence="2" id="KW-0808">Transferase</keyword>
<dbReference type="Pfam" id="PF00201">
    <property type="entry name" value="UDPGT"/>
    <property type="match status" value="1"/>
</dbReference>
<keyword evidence="6" id="KW-1185">Reference proteome</keyword>
<dbReference type="AlphaFoldDB" id="A0A8H7VAN7"/>
<dbReference type="OrthoDB" id="5835829at2759"/>
<dbReference type="PANTHER" id="PTHR48043:SF145">
    <property type="entry name" value="FI06409P-RELATED"/>
    <property type="match status" value="1"/>
</dbReference>
<proteinExistence type="predicted"/>
<evidence type="ECO:0000313" key="6">
    <source>
        <dbReference type="Proteomes" id="UP000603453"/>
    </source>
</evidence>
<evidence type="ECO:0000256" key="1">
    <source>
        <dbReference type="ARBA" id="ARBA00022676"/>
    </source>
</evidence>
<accession>A0A8H7VAN7</accession>
<evidence type="ECO:0000256" key="2">
    <source>
        <dbReference type="ARBA" id="ARBA00022679"/>
    </source>
</evidence>
<sequence>MKLLGLASLFVATVLGTSTFEISPNFRSPKNILFSCMYGGSSHVSWVISILDELSLRGHTTFYLTTDGQIKFAKDYPSITSNSIGPSLSKEEHDRFMEELSSKPIVEGIKSMLERLTIKFPHEYVSNLEYIKSNNIDLVICDSFNSPCIEAAIKSKIPFLATSSFAQGKDASAPYINNDLSNMKNPTTEFMSLKERISDMIINPVKYTIMLYTTINSQKKMYKKFGIKPALQAYRKSKDSVKLVNSAFGFEQGRPLGPLMELVGPILPKTYQELTPELKSYLDAHRRVAYVAFGQHAIGKESDGRLVLTGLLEAIERNDLDGVIWATRGIDRMFPSHITTESNTTYDVKTFYEGTEKVMFINWAPQMAILHHPATSMFITHGGAGSLYESFYSGVRVIVYPFFMDQPGAAKTMEKNGVGLMLERHVSQTEANKIIQKVALDEGGKFQLNTERFKALVQIRSQCGVARSADIIEEVLFTHNGTHVPHRWDVKRNMTFIKASNLDIYMFLVVFLGCFGYGIKSLFTVPKKLKTI</sequence>
<dbReference type="InterPro" id="IPR050271">
    <property type="entry name" value="UDP-glycosyltransferase"/>
</dbReference>
<evidence type="ECO:0000313" key="5">
    <source>
        <dbReference type="EMBL" id="KAG2213470.1"/>
    </source>
</evidence>